<comment type="caution">
    <text evidence="2">The sequence shown here is derived from an EMBL/GenBank/DDBJ whole genome shotgun (WGS) entry which is preliminary data.</text>
</comment>
<dbReference type="PROSITE" id="PS51186">
    <property type="entry name" value="GNAT"/>
    <property type="match status" value="1"/>
</dbReference>
<keyword evidence="3" id="KW-1185">Reference proteome</keyword>
<name>A0A0A8X2T0_MESS1</name>
<dbReference type="SUPFAM" id="SSF55729">
    <property type="entry name" value="Acyl-CoA N-acyltransferases (Nat)"/>
    <property type="match status" value="1"/>
</dbReference>
<organism evidence="2 3">
    <name type="scientific">Mesobacillus selenatarsenatis (strain DSM 18680 / JCM 14380 / FERM P-15431 / SF-1)</name>
    <dbReference type="NCBI Taxonomy" id="1321606"/>
    <lineage>
        <taxon>Bacteria</taxon>
        <taxon>Bacillati</taxon>
        <taxon>Bacillota</taxon>
        <taxon>Bacilli</taxon>
        <taxon>Bacillales</taxon>
        <taxon>Bacillaceae</taxon>
        <taxon>Mesobacillus</taxon>
    </lineage>
</organism>
<dbReference type="Pfam" id="PF13302">
    <property type="entry name" value="Acetyltransf_3"/>
    <property type="match status" value="1"/>
</dbReference>
<evidence type="ECO:0000313" key="2">
    <source>
        <dbReference type="EMBL" id="GAM14295.1"/>
    </source>
</evidence>
<accession>A0A0A8X2T0</accession>
<dbReference type="InterPro" id="IPR016181">
    <property type="entry name" value="Acyl_CoA_acyltransferase"/>
</dbReference>
<dbReference type="RefSeq" id="WP_041966059.1">
    <property type="nucleotide sequence ID" value="NZ_BASE01000054.1"/>
</dbReference>
<dbReference type="GO" id="GO:0016747">
    <property type="term" value="F:acyltransferase activity, transferring groups other than amino-acyl groups"/>
    <property type="evidence" value="ECO:0007669"/>
    <property type="project" value="InterPro"/>
</dbReference>
<dbReference type="AlphaFoldDB" id="A0A0A8X2T0"/>
<dbReference type="Gene3D" id="3.40.630.30">
    <property type="match status" value="1"/>
</dbReference>
<dbReference type="STRING" id="1321606.SAMD00020551_2444"/>
<dbReference type="PANTHER" id="PTHR43415:SF5">
    <property type="entry name" value="ACETYLTRANSFERASE"/>
    <property type="match status" value="1"/>
</dbReference>
<dbReference type="PANTHER" id="PTHR43415">
    <property type="entry name" value="SPERMIDINE N(1)-ACETYLTRANSFERASE"/>
    <property type="match status" value="1"/>
</dbReference>
<evidence type="ECO:0000313" key="3">
    <source>
        <dbReference type="Proteomes" id="UP000031014"/>
    </source>
</evidence>
<proteinExistence type="predicted"/>
<protein>
    <submittedName>
        <fullName evidence="2">Acetyltransferase, GNAT family</fullName>
    </submittedName>
</protein>
<evidence type="ECO:0000259" key="1">
    <source>
        <dbReference type="PROSITE" id="PS51186"/>
    </source>
</evidence>
<gene>
    <name evidence="2" type="ORF">SAMD00020551_2444</name>
</gene>
<dbReference type="CDD" id="cd04301">
    <property type="entry name" value="NAT_SF"/>
    <property type="match status" value="1"/>
</dbReference>
<feature type="domain" description="N-acetyltransferase" evidence="1">
    <location>
        <begin position="22"/>
        <end position="169"/>
    </location>
</feature>
<dbReference type="InterPro" id="IPR000182">
    <property type="entry name" value="GNAT_dom"/>
</dbReference>
<dbReference type="OrthoDB" id="9795206at2"/>
<dbReference type="EMBL" id="BASE01000054">
    <property type="protein sequence ID" value="GAM14295.1"/>
    <property type="molecule type" value="Genomic_DNA"/>
</dbReference>
<reference evidence="2 3" key="1">
    <citation type="submission" date="2013-06" db="EMBL/GenBank/DDBJ databases">
        <title>Whole genome shotgun sequence of Bacillus selenatarsenatis SF-1.</title>
        <authorList>
            <person name="Kuroda M."/>
            <person name="Sei K."/>
            <person name="Yamashita M."/>
            <person name="Ike M."/>
        </authorList>
    </citation>
    <scope>NUCLEOTIDE SEQUENCE [LARGE SCALE GENOMIC DNA]</scope>
    <source>
        <strain evidence="2 3">SF-1</strain>
    </source>
</reference>
<dbReference type="Proteomes" id="UP000031014">
    <property type="component" value="Unassembled WGS sequence"/>
</dbReference>
<keyword evidence="2" id="KW-0808">Transferase</keyword>
<sequence length="180" mass="20775">MTTNLFRGQTLKLTAKREGDTEIIASWDEDPEYLRNVDTDIAIPRPVEHFEGEGDPGSNSFYFRLRTIEDDRLIGFIVIHSIEWNNRAGMLAMGIGNANDRGKGYGSEALQLILRYAFHELNLHRVGLDVIEYNERGIRAYQKAGFQIEGRSRQAVHRDGKIYDRINMGILRSEWEEIFQ</sequence>